<gene>
    <name evidence="1" type="ORF">EYC84_010109</name>
</gene>
<dbReference type="Proteomes" id="UP000322873">
    <property type="component" value="Unassembled WGS sequence"/>
</dbReference>
<evidence type="ECO:0000313" key="2">
    <source>
        <dbReference type="Proteomes" id="UP000322873"/>
    </source>
</evidence>
<organism evidence="1 2">
    <name type="scientific">Monilinia fructicola</name>
    <name type="common">Brown rot fungus</name>
    <name type="synonym">Ciboria fructicola</name>
    <dbReference type="NCBI Taxonomy" id="38448"/>
    <lineage>
        <taxon>Eukaryota</taxon>
        <taxon>Fungi</taxon>
        <taxon>Dikarya</taxon>
        <taxon>Ascomycota</taxon>
        <taxon>Pezizomycotina</taxon>
        <taxon>Leotiomycetes</taxon>
        <taxon>Helotiales</taxon>
        <taxon>Sclerotiniaceae</taxon>
        <taxon>Monilinia</taxon>
    </lineage>
</organism>
<accession>A0A5M9JIU8</accession>
<keyword evidence="2" id="KW-1185">Reference proteome</keyword>
<proteinExistence type="predicted"/>
<evidence type="ECO:0000313" key="1">
    <source>
        <dbReference type="EMBL" id="KAA8567025.1"/>
    </source>
</evidence>
<dbReference type="AlphaFoldDB" id="A0A5M9JIU8"/>
<comment type="caution">
    <text evidence="1">The sequence shown here is derived from an EMBL/GenBank/DDBJ whole genome shotgun (WGS) entry which is preliminary data.</text>
</comment>
<reference evidence="1 2" key="1">
    <citation type="submission" date="2019-06" db="EMBL/GenBank/DDBJ databases">
        <title>Genome Sequence of the Brown Rot Fungal Pathogen Monilinia fructicola.</title>
        <authorList>
            <person name="De Miccolis Angelini R.M."/>
            <person name="Landi L."/>
            <person name="Abate D."/>
            <person name="Pollastro S."/>
            <person name="Romanazzi G."/>
            <person name="Faretra F."/>
        </authorList>
    </citation>
    <scope>NUCLEOTIDE SEQUENCE [LARGE SCALE GENOMIC DNA]</scope>
    <source>
        <strain evidence="1 2">Mfrc123</strain>
    </source>
</reference>
<name>A0A5M9JIU8_MONFR</name>
<sequence>MASQWSQPLESTKHRQDNGIYFRVFRLELCRVMHLKKKLKRHFSFPSQQISTCAKSCIPKFINPKFHPLFYRTNGCRIMEMPLIGSQMREW</sequence>
<protein>
    <submittedName>
        <fullName evidence="1">Uncharacterized protein</fullName>
    </submittedName>
</protein>
<dbReference type="EMBL" id="VICG01000011">
    <property type="protein sequence ID" value="KAA8567025.1"/>
    <property type="molecule type" value="Genomic_DNA"/>
</dbReference>